<dbReference type="InterPro" id="IPR005119">
    <property type="entry name" value="LysR_subst-bd"/>
</dbReference>
<dbReference type="SUPFAM" id="SSF46785">
    <property type="entry name" value="Winged helix' DNA-binding domain"/>
    <property type="match status" value="1"/>
</dbReference>
<comment type="caution">
    <text evidence="6">The sequence shown here is derived from an EMBL/GenBank/DDBJ whole genome shotgun (WGS) entry which is preliminary data.</text>
</comment>
<dbReference type="InterPro" id="IPR000847">
    <property type="entry name" value="LysR_HTH_N"/>
</dbReference>
<dbReference type="Gene3D" id="3.40.190.10">
    <property type="entry name" value="Periplasmic binding protein-like II"/>
    <property type="match status" value="2"/>
</dbReference>
<feature type="domain" description="HTH lysR-type" evidence="5">
    <location>
        <begin position="23"/>
        <end position="81"/>
    </location>
</feature>
<dbReference type="EMBL" id="JAVRFJ010000001">
    <property type="protein sequence ID" value="MDT0566030.1"/>
    <property type="molecule type" value="Genomic_DNA"/>
</dbReference>
<dbReference type="Gene3D" id="1.10.10.10">
    <property type="entry name" value="Winged helix-like DNA-binding domain superfamily/Winged helix DNA-binding domain"/>
    <property type="match status" value="1"/>
</dbReference>
<evidence type="ECO:0000256" key="1">
    <source>
        <dbReference type="ARBA" id="ARBA00009437"/>
    </source>
</evidence>
<comment type="similarity">
    <text evidence="1">Belongs to the LysR transcriptional regulatory family.</text>
</comment>
<reference evidence="6" key="1">
    <citation type="submission" date="2024-05" db="EMBL/GenBank/DDBJ databases">
        <title>30 novel species of actinomycetes from the DSMZ collection.</title>
        <authorList>
            <person name="Nouioui I."/>
        </authorList>
    </citation>
    <scope>NUCLEOTIDE SEQUENCE</scope>
    <source>
        <strain evidence="6">DSM 3412</strain>
    </source>
</reference>
<dbReference type="CDD" id="cd08414">
    <property type="entry name" value="PBP2_LTTR_aromatics_like"/>
    <property type="match status" value="1"/>
</dbReference>
<evidence type="ECO:0000313" key="6">
    <source>
        <dbReference type="EMBL" id="MDT0566030.1"/>
    </source>
</evidence>
<gene>
    <name evidence="6" type="ORF">RM704_00765</name>
</gene>
<dbReference type="PANTHER" id="PTHR30346">
    <property type="entry name" value="TRANSCRIPTIONAL DUAL REGULATOR HCAR-RELATED"/>
    <property type="match status" value="1"/>
</dbReference>
<dbReference type="PANTHER" id="PTHR30346:SF17">
    <property type="entry name" value="LYSR FAMILY TRANSCRIPTIONAL REGULATOR"/>
    <property type="match status" value="1"/>
</dbReference>
<evidence type="ECO:0000256" key="4">
    <source>
        <dbReference type="ARBA" id="ARBA00023163"/>
    </source>
</evidence>
<dbReference type="PROSITE" id="PS50931">
    <property type="entry name" value="HTH_LYSR"/>
    <property type="match status" value="1"/>
</dbReference>
<keyword evidence="4" id="KW-0804">Transcription</keyword>
<protein>
    <submittedName>
        <fullName evidence="6">LysR family transcriptional regulator</fullName>
    </submittedName>
</protein>
<dbReference type="RefSeq" id="WP_311588696.1">
    <property type="nucleotide sequence ID" value="NZ_JAVRFJ010000001.1"/>
</dbReference>
<name>A0ABU2YP09_9ACTN</name>
<evidence type="ECO:0000256" key="2">
    <source>
        <dbReference type="ARBA" id="ARBA00023015"/>
    </source>
</evidence>
<evidence type="ECO:0000256" key="3">
    <source>
        <dbReference type="ARBA" id="ARBA00023125"/>
    </source>
</evidence>
<dbReference type="InterPro" id="IPR036388">
    <property type="entry name" value="WH-like_DNA-bd_sf"/>
</dbReference>
<keyword evidence="2" id="KW-0805">Transcription regulation</keyword>
<organism evidence="6 7">
    <name type="scientific">Streptomyces gottesmaniae</name>
    <dbReference type="NCBI Taxonomy" id="3075518"/>
    <lineage>
        <taxon>Bacteria</taxon>
        <taxon>Bacillati</taxon>
        <taxon>Actinomycetota</taxon>
        <taxon>Actinomycetes</taxon>
        <taxon>Kitasatosporales</taxon>
        <taxon>Streptomycetaceae</taxon>
        <taxon>Streptomyces</taxon>
    </lineage>
</organism>
<dbReference type="SUPFAM" id="SSF53850">
    <property type="entry name" value="Periplasmic binding protein-like II"/>
    <property type="match status" value="1"/>
</dbReference>
<dbReference type="InterPro" id="IPR036390">
    <property type="entry name" value="WH_DNA-bd_sf"/>
</dbReference>
<accession>A0ABU2YP09</accession>
<evidence type="ECO:0000259" key="5">
    <source>
        <dbReference type="PROSITE" id="PS50931"/>
    </source>
</evidence>
<keyword evidence="3" id="KW-0238">DNA-binding</keyword>
<proteinExistence type="inferred from homology"/>
<dbReference type="Proteomes" id="UP001180737">
    <property type="component" value="Unassembled WGS sequence"/>
</dbReference>
<dbReference type="Pfam" id="PF03466">
    <property type="entry name" value="LysR_substrate"/>
    <property type="match status" value="1"/>
</dbReference>
<sequence length="321" mass="34941">MSRGRSADDDRGTGFREHEEPTVELRWLTSFVAVAEDLHFGHAADRLYLAPSALSAQIKALETELGVRLVDRGRRSRIRLTGAGELFLTEARLTLAQVAKAEAVGRRAGRGELGEAEIAYVASAAFSGVLTRVLADCARHEQDVTVRVREMETPAQLEALGSGRIDVGFLRWRPEYPPDLTAVCLLTEEMVLALPEEHRLSALEAVPAAELTGERFVVPHFDEEHGFRDQINEVADIGGFQARLAPPVKDFVAALTLVGGGLGVALVPDSVRCVRMPGVAHRPLADVSLTTRLVGVHRRDETSPAVRRVVRRLRAAAEEAG</sequence>
<keyword evidence="7" id="KW-1185">Reference proteome</keyword>
<dbReference type="Pfam" id="PF00126">
    <property type="entry name" value="HTH_1"/>
    <property type="match status" value="1"/>
</dbReference>
<evidence type="ECO:0000313" key="7">
    <source>
        <dbReference type="Proteomes" id="UP001180737"/>
    </source>
</evidence>